<gene>
    <name evidence="11" type="ORF">METZ01_LOCUS124508</name>
</gene>
<dbReference type="GO" id="GO:0004765">
    <property type="term" value="F:shikimate kinase activity"/>
    <property type="evidence" value="ECO:0007669"/>
    <property type="project" value="UniProtKB-EC"/>
</dbReference>
<dbReference type="PROSITE" id="PS01128">
    <property type="entry name" value="SHIKIMATE_KINASE"/>
    <property type="match status" value="1"/>
</dbReference>
<dbReference type="GO" id="GO:0009073">
    <property type="term" value="P:aromatic amino acid family biosynthetic process"/>
    <property type="evidence" value="ECO:0007669"/>
    <property type="project" value="UniProtKB-KW"/>
</dbReference>
<evidence type="ECO:0000256" key="8">
    <source>
        <dbReference type="ARBA" id="ARBA00022840"/>
    </source>
</evidence>
<reference evidence="11" key="1">
    <citation type="submission" date="2018-05" db="EMBL/GenBank/DDBJ databases">
        <authorList>
            <person name="Lanie J.A."/>
            <person name="Ng W.-L."/>
            <person name="Kazmierczak K.M."/>
            <person name="Andrzejewski T.M."/>
            <person name="Davidsen T.M."/>
            <person name="Wayne K.J."/>
            <person name="Tettelin H."/>
            <person name="Glass J.I."/>
            <person name="Rusch D."/>
            <person name="Podicherti R."/>
            <person name="Tsui H.-C.T."/>
            <person name="Winkler M.E."/>
        </authorList>
    </citation>
    <scope>NUCLEOTIDE SEQUENCE</scope>
</reference>
<evidence type="ECO:0000256" key="4">
    <source>
        <dbReference type="ARBA" id="ARBA00022605"/>
    </source>
</evidence>
<evidence type="ECO:0000256" key="7">
    <source>
        <dbReference type="ARBA" id="ARBA00022777"/>
    </source>
</evidence>
<protein>
    <recommendedName>
        <fullName evidence="3">shikimate kinase</fullName>
        <ecNumber evidence="3">2.7.1.71</ecNumber>
    </recommendedName>
</protein>
<dbReference type="EMBL" id="UINC01017321">
    <property type="protein sequence ID" value="SVA71654.1"/>
    <property type="molecule type" value="Genomic_DNA"/>
</dbReference>
<dbReference type="GO" id="GO:0005524">
    <property type="term" value="F:ATP binding"/>
    <property type="evidence" value="ECO:0007669"/>
    <property type="project" value="UniProtKB-KW"/>
</dbReference>
<comment type="pathway">
    <text evidence="1">Metabolic intermediate biosynthesis; chorismate biosynthesis; chorismate from D-erythrose 4-phosphate and phosphoenolpyruvate: step 5/7.</text>
</comment>
<comment type="similarity">
    <text evidence="2">Belongs to the shikimate kinase family.</text>
</comment>
<dbReference type="InterPro" id="IPR031322">
    <property type="entry name" value="Shikimate/glucono_kinase"/>
</dbReference>
<dbReference type="EC" id="2.7.1.71" evidence="3"/>
<sequence>MSKNSNNVVLVGPMGSGKTTVGRRLAGEMNREFFDTDYEIIDKTGVTIECIFDIEGEKGFRRRESKILADLCNMSNVVLATGGGIVLKPENRVLLKKSGMVFYLSSSIEQLLRRTAKSKTRPLLEQSLDREKTIRDLVSDRDELYRDVASSVIDTTGKKLNEVVSIIKQEIESVA</sequence>
<evidence type="ECO:0000256" key="2">
    <source>
        <dbReference type="ARBA" id="ARBA00006997"/>
    </source>
</evidence>
<accession>A0A381Y3Q2</accession>
<dbReference type="InterPro" id="IPR000623">
    <property type="entry name" value="Shikimate_kinase/TSH1"/>
</dbReference>
<keyword evidence="4" id="KW-0028">Amino-acid biosynthesis</keyword>
<dbReference type="InterPro" id="IPR023000">
    <property type="entry name" value="Shikimate_kinase_CS"/>
</dbReference>
<keyword evidence="8" id="KW-0067">ATP-binding</keyword>
<dbReference type="AlphaFoldDB" id="A0A381Y3Q2"/>
<dbReference type="InterPro" id="IPR027417">
    <property type="entry name" value="P-loop_NTPase"/>
</dbReference>
<dbReference type="CDD" id="cd00464">
    <property type="entry name" value="SK"/>
    <property type="match status" value="1"/>
</dbReference>
<evidence type="ECO:0000256" key="9">
    <source>
        <dbReference type="ARBA" id="ARBA00023141"/>
    </source>
</evidence>
<evidence type="ECO:0000256" key="1">
    <source>
        <dbReference type="ARBA" id="ARBA00004842"/>
    </source>
</evidence>
<evidence type="ECO:0000256" key="3">
    <source>
        <dbReference type="ARBA" id="ARBA00012154"/>
    </source>
</evidence>
<evidence type="ECO:0000256" key="5">
    <source>
        <dbReference type="ARBA" id="ARBA00022679"/>
    </source>
</evidence>
<evidence type="ECO:0000313" key="11">
    <source>
        <dbReference type="EMBL" id="SVA71654.1"/>
    </source>
</evidence>
<keyword evidence="6" id="KW-0547">Nucleotide-binding</keyword>
<proteinExistence type="inferred from homology"/>
<dbReference type="PANTHER" id="PTHR21087">
    <property type="entry name" value="SHIKIMATE KINASE"/>
    <property type="match status" value="1"/>
</dbReference>
<dbReference type="Gene3D" id="3.40.50.300">
    <property type="entry name" value="P-loop containing nucleotide triphosphate hydrolases"/>
    <property type="match status" value="1"/>
</dbReference>
<dbReference type="HAMAP" id="MF_00109">
    <property type="entry name" value="Shikimate_kinase"/>
    <property type="match status" value="1"/>
</dbReference>
<dbReference type="PANTHER" id="PTHR21087:SF16">
    <property type="entry name" value="SHIKIMATE KINASE 1, CHLOROPLASTIC"/>
    <property type="match status" value="1"/>
</dbReference>
<organism evidence="11">
    <name type="scientific">marine metagenome</name>
    <dbReference type="NCBI Taxonomy" id="408172"/>
    <lineage>
        <taxon>unclassified sequences</taxon>
        <taxon>metagenomes</taxon>
        <taxon>ecological metagenomes</taxon>
    </lineage>
</organism>
<dbReference type="SUPFAM" id="SSF52540">
    <property type="entry name" value="P-loop containing nucleoside triphosphate hydrolases"/>
    <property type="match status" value="1"/>
</dbReference>
<keyword evidence="9" id="KW-0057">Aromatic amino acid biosynthesis</keyword>
<evidence type="ECO:0000256" key="10">
    <source>
        <dbReference type="ARBA" id="ARBA00048567"/>
    </source>
</evidence>
<name>A0A381Y3Q2_9ZZZZ</name>
<dbReference type="PRINTS" id="PR01100">
    <property type="entry name" value="SHIKIMTKNASE"/>
</dbReference>
<dbReference type="GO" id="GO:0008652">
    <property type="term" value="P:amino acid biosynthetic process"/>
    <property type="evidence" value="ECO:0007669"/>
    <property type="project" value="UniProtKB-KW"/>
</dbReference>
<dbReference type="UniPathway" id="UPA00053">
    <property type="reaction ID" value="UER00088"/>
</dbReference>
<keyword evidence="7" id="KW-0418">Kinase</keyword>
<dbReference type="Pfam" id="PF01202">
    <property type="entry name" value="SKI"/>
    <property type="match status" value="1"/>
</dbReference>
<evidence type="ECO:0000256" key="6">
    <source>
        <dbReference type="ARBA" id="ARBA00022741"/>
    </source>
</evidence>
<keyword evidence="5" id="KW-0808">Transferase</keyword>
<comment type="catalytic activity">
    <reaction evidence="10">
        <text>shikimate + ATP = 3-phosphoshikimate + ADP + H(+)</text>
        <dbReference type="Rhea" id="RHEA:13121"/>
        <dbReference type="ChEBI" id="CHEBI:15378"/>
        <dbReference type="ChEBI" id="CHEBI:30616"/>
        <dbReference type="ChEBI" id="CHEBI:36208"/>
        <dbReference type="ChEBI" id="CHEBI:145989"/>
        <dbReference type="ChEBI" id="CHEBI:456216"/>
        <dbReference type="EC" id="2.7.1.71"/>
    </reaction>
</comment>
<dbReference type="GO" id="GO:0005829">
    <property type="term" value="C:cytosol"/>
    <property type="evidence" value="ECO:0007669"/>
    <property type="project" value="TreeGrafter"/>
</dbReference>
<dbReference type="GO" id="GO:0009423">
    <property type="term" value="P:chorismate biosynthetic process"/>
    <property type="evidence" value="ECO:0007669"/>
    <property type="project" value="UniProtKB-UniPathway"/>
</dbReference>